<dbReference type="Gene3D" id="2.60.40.790">
    <property type="match status" value="1"/>
</dbReference>
<dbReference type="Proteomes" id="UP000248272">
    <property type="component" value="Unassembled WGS sequence"/>
</dbReference>
<dbReference type="SUPFAM" id="SSF49764">
    <property type="entry name" value="HSP20-like chaperones"/>
    <property type="match status" value="1"/>
</dbReference>
<dbReference type="GO" id="GO:0009408">
    <property type="term" value="P:response to heat"/>
    <property type="evidence" value="ECO:0007669"/>
    <property type="project" value="InterPro"/>
</dbReference>
<dbReference type="InterPro" id="IPR002068">
    <property type="entry name" value="A-crystallin/Hsp20_dom"/>
</dbReference>
<accession>A0A2Z6UVT9</accession>
<evidence type="ECO:0000313" key="5">
    <source>
        <dbReference type="EMBL" id="GBL11996.1"/>
    </source>
</evidence>
<dbReference type="Pfam" id="PF00011">
    <property type="entry name" value="HSP20"/>
    <property type="match status" value="1"/>
</dbReference>
<dbReference type="EMBL" id="BDSG01000108">
    <property type="protein sequence ID" value="GBL11996.1"/>
    <property type="molecule type" value="Genomic_DNA"/>
</dbReference>
<dbReference type="PANTHER" id="PTHR46733:SF4">
    <property type="entry name" value="HEAT SHOCK PROTEIN 21, CHLOROPLASTIC"/>
    <property type="match status" value="1"/>
</dbReference>
<dbReference type="CDD" id="cd06464">
    <property type="entry name" value="ACD_sHsps-like"/>
    <property type="match status" value="1"/>
</dbReference>
<dbReference type="InterPro" id="IPR044587">
    <property type="entry name" value="HSP21-like"/>
</dbReference>
<protein>
    <submittedName>
        <fullName evidence="5">Spore protein SP21</fullName>
    </submittedName>
</protein>
<name>A0A2Z6UVT9_MICAE</name>
<sequence length="153" mass="17159">MALIRWEPFREVESLQKEMNRLFDRLVPTDVGNGEKVGLSFIPAAEMTETPEAVQLKLEIPGMEAKDLNVEVTADSLTINGERKSEIKTEEEGFTRTEFRYGKFHRVIPLPVQVDNTNVAAEYKDGVLSLTLPKAEEEKNKVVKVSVSPAIAQ</sequence>
<dbReference type="PROSITE" id="PS01031">
    <property type="entry name" value="SHSP"/>
    <property type="match status" value="1"/>
</dbReference>
<dbReference type="RefSeq" id="WP_110580172.1">
    <property type="nucleotide sequence ID" value="NZ_BDSG01000108.1"/>
</dbReference>
<evidence type="ECO:0000256" key="1">
    <source>
        <dbReference type="ARBA" id="ARBA00023016"/>
    </source>
</evidence>
<evidence type="ECO:0000256" key="2">
    <source>
        <dbReference type="PROSITE-ProRule" id="PRU00285"/>
    </source>
</evidence>
<comment type="similarity">
    <text evidence="2 3">Belongs to the small heat shock protein (HSP20) family.</text>
</comment>
<evidence type="ECO:0000256" key="3">
    <source>
        <dbReference type="RuleBase" id="RU003616"/>
    </source>
</evidence>
<proteinExistence type="inferred from homology"/>
<evidence type="ECO:0000313" key="6">
    <source>
        <dbReference type="Proteomes" id="UP000248272"/>
    </source>
</evidence>
<dbReference type="AlphaFoldDB" id="A0A2Z6UVT9"/>
<evidence type="ECO:0000259" key="4">
    <source>
        <dbReference type="PROSITE" id="PS01031"/>
    </source>
</evidence>
<keyword evidence="1" id="KW-0346">Stress response</keyword>
<dbReference type="PANTHER" id="PTHR46733">
    <property type="entry name" value="26.5 KDA HEAT SHOCK PROTEIN, MITOCHONDRIAL"/>
    <property type="match status" value="1"/>
</dbReference>
<feature type="domain" description="SHSP" evidence="4">
    <location>
        <begin position="36"/>
        <end position="148"/>
    </location>
</feature>
<reference evidence="5 6" key="1">
    <citation type="journal article" date="2018" name="Front. Microbiol.">
        <title>Adaptation of the Freshwater Bloom-Forming Cyanobacterium Microcystis aeruginosa to Brackish Water Is Driven by Recent Horizontal Transfer of Sucrose Genes.</title>
        <authorList>
            <person name="Tanabe Y."/>
            <person name="Hodoki Y."/>
            <person name="Sano T."/>
            <person name="Tada K."/>
            <person name="Watanabe M.M."/>
        </authorList>
    </citation>
    <scope>NUCLEOTIDE SEQUENCE [LARGE SCALE GENOMIC DNA]</scope>
    <source>
        <strain evidence="5 6">Sj</strain>
    </source>
</reference>
<organism evidence="5 6">
    <name type="scientific">Microcystis aeruginosa Sj</name>
    <dbReference type="NCBI Taxonomy" id="1979544"/>
    <lineage>
        <taxon>Bacteria</taxon>
        <taxon>Bacillati</taxon>
        <taxon>Cyanobacteriota</taxon>
        <taxon>Cyanophyceae</taxon>
        <taxon>Oscillatoriophycideae</taxon>
        <taxon>Chroococcales</taxon>
        <taxon>Microcystaceae</taxon>
        <taxon>Microcystis</taxon>
    </lineage>
</organism>
<dbReference type="InterPro" id="IPR008978">
    <property type="entry name" value="HSP20-like_chaperone"/>
</dbReference>
<comment type="caution">
    <text evidence="5">The sequence shown here is derived from an EMBL/GenBank/DDBJ whole genome shotgun (WGS) entry which is preliminary data.</text>
</comment>
<gene>
    <name evidence="5" type="primary">hspA_2</name>
    <name evidence="5" type="ORF">MSj_03506</name>
</gene>